<protein>
    <submittedName>
        <fullName evidence="2">CubicO group peptidase (Beta-lactamase class C family)</fullName>
    </submittedName>
</protein>
<dbReference type="Pfam" id="PF00144">
    <property type="entry name" value="Beta-lactamase"/>
    <property type="match status" value="1"/>
</dbReference>
<dbReference type="Proteomes" id="UP001183648">
    <property type="component" value="Unassembled WGS sequence"/>
</dbReference>
<dbReference type="EMBL" id="JAVDYG010000001">
    <property type="protein sequence ID" value="MDR7362629.1"/>
    <property type="molecule type" value="Genomic_DNA"/>
</dbReference>
<keyword evidence="3" id="KW-1185">Reference proteome</keyword>
<evidence type="ECO:0000313" key="2">
    <source>
        <dbReference type="EMBL" id="MDR7362629.1"/>
    </source>
</evidence>
<dbReference type="Gene3D" id="3.40.710.10">
    <property type="entry name" value="DD-peptidase/beta-lactamase superfamily"/>
    <property type="match status" value="1"/>
</dbReference>
<accession>A0ABU2BWZ8</accession>
<dbReference type="SUPFAM" id="SSF56601">
    <property type="entry name" value="beta-lactamase/transpeptidase-like"/>
    <property type="match status" value="1"/>
</dbReference>
<evidence type="ECO:0000313" key="3">
    <source>
        <dbReference type="Proteomes" id="UP001183648"/>
    </source>
</evidence>
<feature type="domain" description="Beta-lactamase-related" evidence="1">
    <location>
        <begin position="18"/>
        <end position="367"/>
    </location>
</feature>
<sequence>MHIGGTVAAGFEQVRDVFEENFRSRGEVGAAFAVHRGSELVVDLWGGVADDDGRPYDDRTLQMVASATKGAMAICVLRLVEAGRLDPDAPLAEHWPELAVNGKDRVTVTESLGHRAGVPVLDEPLTLDMVSAWDPAAQALAEQVPVWEPGTRHGYHALTHAWLVGELVRRVDGRMPGAFFAEEVGGPLGLDLHVGLPSSEHGRVAPLRPAPSPDGPDEFTARMLDPTSLAFRAFFVSSGLFSWVNDPQLWRAELPSANGMGTARALSRMYAACLGEVDGLRLLSEETVTRGAREVSGGVDEVTGYETRYGMGFQLPFPFRPMAGEGCFGHYGLGGSTGFADPRRGLSFGYAVNQMGPATPADARSVALVDAVVACAG</sequence>
<gene>
    <name evidence="2" type="ORF">J2S63_002182</name>
</gene>
<proteinExistence type="predicted"/>
<dbReference type="InterPro" id="IPR052907">
    <property type="entry name" value="Beta-lactamase/esterase"/>
</dbReference>
<organism evidence="2 3">
    <name type="scientific">Nocardioides marmoribigeumensis</name>
    <dbReference type="NCBI Taxonomy" id="433649"/>
    <lineage>
        <taxon>Bacteria</taxon>
        <taxon>Bacillati</taxon>
        <taxon>Actinomycetota</taxon>
        <taxon>Actinomycetes</taxon>
        <taxon>Propionibacteriales</taxon>
        <taxon>Nocardioidaceae</taxon>
        <taxon>Nocardioides</taxon>
    </lineage>
</organism>
<evidence type="ECO:0000259" key="1">
    <source>
        <dbReference type="Pfam" id="PF00144"/>
    </source>
</evidence>
<reference evidence="2 3" key="1">
    <citation type="submission" date="2023-07" db="EMBL/GenBank/DDBJ databases">
        <title>Sequencing the genomes of 1000 actinobacteria strains.</title>
        <authorList>
            <person name="Klenk H.-P."/>
        </authorList>
    </citation>
    <scope>NUCLEOTIDE SEQUENCE [LARGE SCALE GENOMIC DNA]</scope>
    <source>
        <strain evidence="2 3">DSM 19426</strain>
    </source>
</reference>
<name>A0ABU2BWZ8_9ACTN</name>
<comment type="caution">
    <text evidence="2">The sequence shown here is derived from an EMBL/GenBank/DDBJ whole genome shotgun (WGS) entry which is preliminary data.</text>
</comment>
<dbReference type="InterPro" id="IPR012338">
    <property type="entry name" value="Beta-lactam/transpept-like"/>
</dbReference>
<dbReference type="RefSeq" id="WP_310301934.1">
    <property type="nucleotide sequence ID" value="NZ_BAAAPS010000008.1"/>
</dbReference>
<dbReference type="PANTHER" id="PTHR43319:SF3">
    <property type="entry name" value="BETA-LACTAMASE-RELATED DOMAIN-CONTAINING PROTEIN"/>
    <property type="match status" value="1"/>
</dbReference>
<dbReference type="PANTHER" id="PTHR43319">
    <property type="entry name" value="BETA-LACTAMASE-RELATED"/>
    <property type="match status" value="1"/>
</dbReference>
<dbReference type="InterPro" id="IPR001466">
    <property type="entry name" value="Beta-lactam-related"/>
</dbReference>